<keyword evidence="2" id="KW-1185">Reference proteome</keyword>
<comment type="caution">
    <text evidence="1">The sequence shown here is derived from an EMBL/GenBank/DDBJ whole genome shotgun (WGS) entry which is preliminary data.</text>
</comment>
<organism evidence="1 2">
    <name type="scientific">Heyndrickxia sporothermodurans</name>
    <dbReference type="NCBI Taxonomy" id="46224"/>
    <lineage>
        <taxon>Bacteria</taxon>
        <taxon>Bacillati</taxon>
        <taxon>Bacillota</taxon>
        <taxon>Bacilli</taxon>
        <taxon>Bacillales</taxon>
        <taxon>Bacillaceae</taxon>
        <taxon>Heyndrickxia</taxon>
    </lineage>
</organism>
<dbReference type="PATRIC" id="fig|46224.3.peg.3325"/>
<dbReference type="EMBL" id="LQYN01000059">
    <property type="protein sequence ID" value="KYD04436.1"/>
    <property type="molecule type" value="Genomic_DNA"/>
</dbReference>
<evidence type="ECO:0000313" key="1">
    <source>
        <dbReference type="EMBL" id="KYD04436.1"/>
    </source>
</evidence>
<gene>
    <name evidence="1" type="ORF">B4102_3282</name>
</gene>
<dbReference type="Proteomes" id="UP000075666">
    <property type="component" value="Unassembled WGS sequence"/>
</dbReference>
<accession>A0A150KXJ7</accession>
<reference evidence="1 2" key="1">
    <citation type="submission" date="2016-01" db="EMBL/GenBank/DDBJ databases">
        <title>Genome Sequences of Twelve Sporeforming Bacillus Species Isolated from Foods.</title>
        <authorList>
            <person name="Berendsen E.M."/>
            <person name="Wells-Bennik M.H."/>
            <person name="Krawcyk A.O."/>
            <person name="De Jong A."/>
            <person name="Holsappel S."/>
            <person name="Eijlander R.T."/>
            <person name="Kuipers O.P."/>
        </authorList>
    </citation>
    <scope>NUCLEOTIDE SEQUENCE [LARGE SCALE GENOMIC DNA]</scope>
    <source>
        <strain evidence="1 2">B4102</strain>
    </source>
</reference>
<dbReference type="AlphaFoldDB" id="A0A150KXJ7"/>
<evidence type="ECO:0000313" key="2">
    <source>
        <dbReference type="Proteomes" id="UP000075666"/>
    </source>
</evidence>
<name>A0A150KXJ7_9BACI</name>
<protein>
    <submittedName>
        <fullName evidence="1">Uncharacterized protein</fullName>
    </submittedName>
</protein>
<proteinExistence type="predicted"/>
<sequence>MIREMETYEMTKWQDIEVKQVGITVDWQVLNNRFDNK</sequence>